<accession>A0A0G2HMY2</accession>
<evidence type="ECO:0000313" key="3">
    <source>
        <dbReference type="Proteomes" id="UP000035067"/>
    </source>
</evidence>
<comment type="caution">
    <text evidence="2">The sequence shown here is derived from an EMBL/GenBank/DDBJ whole genome shotgun (WGS) entry which is preliminary data.</text>
</comment>
<evidence type="ECO:0000313" key="2">
    <source>
        <dbReference type="EMBL" id="KKZ13334.1"/>
    </source>
</evidence>
<gene>
    <name evidence="2" type="ORF">TE42_00675</name>
</gene>
<evidence type="ECO:0000256" key="1">
    <source>
        <dbReference type="SAM" id="MobiDB-lite"/>
    </source>
</evidence>
<reference evidence="2 3" key="1">
    <citation type="submission" date="2015-01" db="EMBL/GenBank/DDBJ databases">
        <title>Lifestyle Evolution in Cyanobacterial Symbionts of Sponges.</title>
        <authorList>
            <person name="Burgsdorf I."/>
            <person name="Slaby B.M."/>
            <person name="Handley K.M."/>
            <person name="Haber M."/>
            <person name="Blom J."/>
            <person name="Marshall C.W."/>
            <person name="Gilbert J.A."/>
            <person name="Hentschel U."/>
            <person name="Steindler L."/>
        </authorList>
    </citation>
    <scope>NUCLEOTIDE SEQUENCE [LARGE SCALE GENOMIC DNA]</scope>
    <source>
        <strain evidence="2">SP3</strain>
    </source>
</reference>
<proteinExistence type="predicted"/>
<dbReference type="Proteomes" id="UP000035067">
    <property type="component" value="Unassembled WGS sequence"/>
</dbReference>
<feature type="region of interest" description="Disordered" evidence="1">
    <location>
        <begin position="1"/>
        <end position="50"/>
    </location>
</feature>
<dbReference type="EMBL" id="JXQG01000002">
    <property type="protein sequence ID" value="KKZ13334.1"/>
    <property type="molecule type" value="Genomic_DNA"/>
</dbReference>
<feature type="compositionally biased region" description="Basic and acidic residues" evidence="1">
    <location>
        <begin position="32"/>
        <end position="49"/>
    </location>
</feature>
<name>A0A0G2HMY2_9SYNE</name>
<dbReference type="AlphaFoldDB" id="A0A0G2HMY2"/>
<protein>
    <submittedName>
        <fullName evidence="2">Uncharacterized protein</fullName>
    </submittedName>
</protein>
<sequence>MRSSTGAMTPKTKAENAPLDLDTKTPVSSQGREWREVRQEDRQDRDQAHGHNRFWAELWTGTCLLVSLAGGELLVAVTNEDPILRTSGMSVFSGVAGAVIQREASQHKNA</sequence>
<organism evidence="2 3">
    <name type="scientific">Candidatus Synechococcus spongiarum SP3</name>
    <dbReference type="NCBI Taxonomy" id="1604020"/>
    <lineage>
        <taxon>Bacteria</taxon>
        <taxon>Bacillati</taxon>
        <taxon>Cyanobacteriota</taxon>
        <taxon>Cyanophyceae</taxon>
        <taxon>Synechococcales</taxon>
        <taxon>Synechococcaceae</taxon>
        <taxon>Synechococcus</taxon>
    </lineage>
</organism>
<dbReference type="PATRIC" id="fig|1604020.3.peg.454"/>